<reference evidence="11 12" key="1">
    <citation type="submission" date="2015-04" db="EMBL/GenBank/DDBJ databases">
        <title>Complete genome sequence of Schizopora paradoxa KUC8140, a cosmopolitan wood degrader in East Asia.</title>
        <authorList>
            <consortium name="DOE Joint Genome Institute"/>
            <person name="Min B."/>
            <person name="Park H."/>
            <person name="Jang Y."/>
            <person name="Kim J.-J."/>
            <person name="Kim K.H."/>
            <person name="Pangilinan J."/>
            <person name="Lipzen A."/>
            <person name="Riley R."/>
            <person name="Grigoriev I.V."/>
            <person name="Spatafora J.W."/>
            <person name="Choi I.-G."/>
        </authorList>
    </citation>
    <scope>NUCLEOTIDE SEQUENCE [LARGE SCALE GENOMIC DNA]</scope>
    <source>
        <strain evidence="11 12">KUC8140</strain>
    </source>
</reference>
<dbReference type="PANTHER" id="PTHR48050">
    <property type="entry name" value="STEROL 3-BETA-GLUCOSYLTRANSFERASE"/>
    <property type="match status" value="1"/>
</dbReference>
<feature type="region of interest" description="Disordered" evidence="8">
    <location>
        <begin position="595"/>
        <end position="633"/>
    </location>
</feature>
<proteinExistence type="inferred from homology"/>
<feature type="domain" description="Glycosyltransferase family 28 N-terminal" evidence="9">
    <location>
        <begin position="691"/>
        <end position="823"/>
    </location>
</feature>
<dbReference type="InterPro" id="IPR004276">
    <property type="entry name" value="GlycoTrans_28_N"/>
</dbReference>
<feature type="region of interest" description="Disordered" evidence="8">
    <location>
        <begin position="369"/>
        <end position="400"/>
    </location>
</feature>
<dbReference type="Pfam" id="PF06722">
    <property type="entry name" value="EryCIII-like_C"/>
    <property type="match status" value="1"/>
</dbReference>
<dbReference type="FunFam" id="3.40.50.2000:FF:000009">
    <property type="entry name" value="Sterol 3-beta-glucosyltransferase UGT80A2"/>
    <property type="match status" value="1"/>
</dbReference>
<dbReference type="InParanoid" id="A0A0H2RSG0"/>
<dbReference type="GO" id="GO:0016125">
    <property type="term" value="P:sterol metabolic process"/>
    <property type="evidence" value="ECO:0007669"/>
    <property type="project" value="TreeGrafter"/>
</dbReference>
<name>A0A0H2RSG0_9AGAM</name>
<protein>
    <recommendedName>
        <fullName evidence="2">sterol 3beta-glucosyltransferase</fullName>
        <ecNumber evidence="2">2.4.1.173</ecNumber>
    </recommendedName>
    <alternativeName>
        <fullName evidence="5">Autophagy-related protein 26</fullName>
    </alternativeName>
</protein>
<dbReference type="EMBL" id="KQ085938">
    <property type="protein sequence ID" value="KLO14794.1"/>
    <property type="molecule type" value="Genomic_DNA"/>
</dbReference>
<evidence type="ECO:0000256" key="5">
    <source>
        <dbReference type="ARBA" id="ARBA00029843"/>
    </source>
</evidence>
<dbReference type="PANTHER" id="PTHR48050:SF26">
    <property type="entry name" value="STEROL 3-BETA-GLUCOSYLTRANSFERASE"/>
    <property type="match status" value="1"/>
</dbReference>
<keyword evidence="3" id="KW-0328">Glycosyltransferase</keyword>
<evidence type="ECO:0000256" key="1">
    <source>
        <dbReference type="ARBA" id="ARBA00006962"/>
    </source>
</evidence>
<dbReference type="Pfam" id="PF03033">
    <property type="entry name" value="Glyco_transf_28"/>
    <property type="match status" value="1"/>
</dbReference>
<dbReference type="AlphaFoldDB" id="A0A0H2RSG0"/>
<comment type="catalytic activity">
    <reaction evidence="6">
        <text>ergosterol + UDP-alpha-D-glucose = ergosteryl 3-beta-D-glucoside + UDP + H(+)</text>
        <dbReference type="Rhea" id="RHEA:61836"/>
        <dbReference type="ChEBI" id="CHEBI:15378"/>
        <dbReference type="ChEBI" id="CHEBI:16933"/>
        <dbReference type="ChEBI" id="CHEBI:52973"/>
        <dbReference type="ChEBI" id="CHEBI:58223"/>
        <dbReference type="ChEBI" id="CHEBI:58885"/>
    </reaction>
    <physiologicalReaction direction="left-to-right" evidence="6">
        <dbReference type="Rhea" id="RHEA:61837"/>
    </physiologicalReaction>
</comment>
<comment type="catalytic activity">
    <reaction evidence="7">
        <text>a sterol + UDP-alpha-D-glucose = a sterol 3-beta-D-glucoside + UDP + H(+)</text>
        <dbReference type="Rhea" id="RHEA:22724"/>
        <dbReference type="ChEBI" id="CHEBI:15378"/>
        <dbReference type="ChEBI" id="CHEBI:15889"/>
        <dbReference type="ChEBI" id="CHEBI:37424"/>
        <dbReference type="ChEBI" id="CHEBI:58223"/>
        <dbReference type="ChEBI" id="CHEBI:58885"/>
        <dbReference type="EC" id="2.4.1.173"/>
    </reaction>
    <physiologicalReaction direction="left-to-right" evidence="7">
        <dbReference type="Rhea" id="RHEA:22725"/>
    </physiologicalReaction>
</comment>
<feature type="domain" description="Erythromycin biosynthesis protein CIII-like C-terminal" evidence="10">
    <location>
        <begin position="988"/>
        <end position="1088"/>
    </location>
</feature>
<dbReference type="GO" id="GO:0016906">
    <property type="term" value="F:sterol 3-beta-glucosyltransferase activity"/>
    <property type="evidence" value="ECO:0007669"/>
    <property type="project" value="UniProtKB-EC"/>
</dbReference>
<evidence type="ECO:0000313" key="12">
    <source>
        <dbReference type="Proteomes" id="UP000053477"/>
    </source>
</evidence>
<feature type="compositionally biased region" description="Polar residues" evidence="8">
    <location>
        <begin position="1"/>
        <end position="14"/>
    </location>
</feature>
<dbReference type="Gene3D" id="3.40.50.2000">
    <property type="entry name" value="Glycogen Phosphorylase B"/>
    <property type="match status" value="2"/>
</dbReference>
<evidence type="ECO:0000259" key="10">
    <source>
        <dbReference type="Pfam" id="PF06722"/>
    </source>
</evidence>
<sequence>MPVRQDTTLSTSSPGGAEVDVVDDRQRIEPANLEKSDLSRLYIDAFRFGEVLTGENGECPTKFADLVGGDYDAQDMAATERFAKLSVNSWLSDGGLAGDIVLEEPESVIPEEEDAPATPTAIPGTPPPLLRSESVSKLSDEEIVKLIVDEFGSLNTSEDDEERLIAEMDGCFFDEVAILGMIHLTSHRISFHASLLSARPDILPDKQVIKKGPVTVHRPGLHRKRRVWLELSHDMLTTFPSGSEEDRVRPIKSILLSSITHMSKEDPAHPRRVHLDIEGMNRSAADYVEFDTVESARDWRKEVSGALYMHRHRRAANMYSQSDDEMTGVRISIPLSRVQEFSSKIHLGFVNLLSIEVYKLAPRIVNSEGQPVSVGADPEDNSTPDDSDEDDDDSMEDVSYNASGDLFRDSVDGRTVEFGIMRRADGWDVFADLVKAAKEREANATIKVLSRTSVDFGVLTFTEQQNNNSDSMSSKEKAIRRALSLAAEKEIWYARARVAKSVSSLGYFAISPNYVGFWTKSFSCKSGKTRLPISQVIDAKPVYRYLLRSFGMQLDIKERKSMIFDFATEELRDEVVRRIKQGITNLALMSDSNLVPPLSRSSSDTVDSVTESPIPMTPKGSSGNSSGSHILSSPQRQVSIASTDVLSPLSHTIEKAQARCIPMDTGEIPALPKVINLPSSIVPSIKPRHFVCLTIGSRGDVQPYIALAKGLQRRGQKVTIVTHAEYKEWVEGWGVEHRTAGGDPGALMKLSVEHKMFSPQFFKESLTNFRSWLDDLLVDAWEQCKDADVLLESPVAMAGVHISEALKIPYFRVFTMPWTKTTQFPHPFLSAPADVASFNSSTYVLFDNVYWKATSGQINRWRRKTLHLGNTDMDHLAQSKITFIYNFSPSVVPKPIDWGDAIIISGYWFLDNPDLGWKPPADLEAWMTKARDDGKAIVYIGFGSITVPNPPAMTRSIIKAVAKSGVRAIISKGWSSRMSKPGDKEIEFPPECYPIDKIPHDWLFPKIDAALHHGGAGTTGASLRAGIPTLIKPWFGDQFFWASRVHKLGAGLRVSSLHSSDLANALTKATTDRVMQERAASIGEKIKAEDGVETAIKSIWQYLYRAGRVRTEIRD</sequence>
<dbReference type="SUPFAM" id="SSF50729">
    <property type="entry name" value="PH domain-like"/>
    <property type="match status" value="1"/>
</dbReference>
<feature type="compositionally biased region" description="Low complexity" evidence="8">
    <location>
        <begin position="599"/>
        <end position="612"/>
    </location>
</feature>
<dbReference type="Proteomes" id="UP000053477">
    <property type="component" value="Unassembled WGS sequence"/>
</dbReference>
<dbReference type="STRING" id="27342.A0A0H2RSG0"/>
<comment type="similarity">
    <text evidence="1">Belongs to the glycosyltransferase 28 family.</text>
</comment>
<evidence type="ECO:0000256" key="8">
    <source>
        <dbReference type="SAM" id="MobiDB-lite"/>
    </source>
</evidence>
<feature type="compositionally biased region" description="Acidic residues" evidence="8">
    <location>
        <begin position="377"/>
        <end position="396"/>
    </location>
</feature>
<dbReference type="CDD" id="cd03784">
    <property type="entry name" value="GT1_Gtf-like"/>
    <property type="match status" value="1"/>
</dbReference>
<keyword evidence="4 11" id="KW-0808">Transferase</keyword>
<feature type="compositionally biased region" description="Low complexity" evidence="8">
    <location>
        <begin position="620"/>
        <end position="633"/>
    </location>
</feature>
<evidence type="ECO:0000256" key="3">
    <source>
        <dbReference type="ARBA" id="ARBA00022676"/>
    </source>
</evidence>
<gene>
    <name evidence="11" type="ORF">SCHPADRAFT_902933</name>
</gene>
<evidence type="ECO:0000256" key="7">
    <source>
        <dbReference type="ARBA" id="ARBA00049453"/>
    </source>
</evidence>
<evidence type="ECO:0000256" key="2">
    <source>
        <dbReference type="ARBA" id="ARBA00012650"/>
    </source>
</evidence>
<dbReference type="InterPro" id="IPR002213">
    <property type="entry name" value="UDP_glucos_trans"/>
</dbReference>
<dbReference type="GO" id="GO:0005975">
    <property type="term" value="P:carbohydrate metabolic process"/>
    <property type="evidence" value="ECO:0007669"/>
    <property type="project" value="InterPro"/>
</dbReference>
<dbReference type="FunFam" id="3.40.50.2000:FF:000029">
    <property type="entry name" value="Sterol 3-beta-glucosyltransferase"/>
    <property type="match status" value="1"/>
</dbReference>
<accession>A0A0H2RSG0</accession>
<evidence type="ECO:0000259" key="9">
    <source>
        <dbReference type="Pfam" id="PF03033"/>
    </source>
</evidence>
<dbReference type="OrthoDB" id="10261837at2759"/>
<organism evidence="11 12">
    <name type="scientific">Schizopora paradoxa</name>
    <dbReference type="NCBI Taxonomy" id="27342"/>
    <lineage>
        <taxon>Eukaryota</taxon>
        <taxon>Fungi</taxon>
        <taxon>Dikarya</taxon>
        <taxon>Basidiomycota</taxon>
        <taxon>Agaricomycotina</taxon>
        <taxon>Agaricomycetes</taxon>
        <taxon>Hymenochaetales</taxon>
        <taxon>Schizoporaceae</taxon>
        <taxon>Schizopora</taxon>
    </lineage>
</organism>
<evidence type="ECO:0000256" key="6">
    <source>
        <dbReference type="ARBA" id="ARBA00047886"/>
    </source>
</evidence>
<evidence type="ECO:0000256" key="4">
    <source>
        <dbReference type="ARBA" id="ARBA00022679"/>
    </source>
</evidence>
<keyword evidence="12" id="KW-1185">Reference proteome</keyword>
<dbReference type="EC" id="2.4.1.173" evidence="2"/>
<dbReference type="InterPro" id="IPR010610">
    <property type="entry name" value="EryCIII-like_C"/>
</dbReference>
<dbReference type="InterPro" id="IPR050426">
    <property type="entry name" value="Glycosyltransferase_28"/>
</dbReference>
<feature type="region of interest" description="Disordered" evidence="8">
    <location>
        <begin position="1"/>
        <end position="20"/>
    </location>
</feature>
<evidence type="ECO:0000313" key="11">
    <source>
        <dbReference type="EMBL" id="KLO14794.1"/>
    </source>
</evidence>
<dbReference type="SUPFAM" id="SSF53756">
    <property type="entry name" value="UDP-Glycosyltransferase/glycogen phosphorylase"/>
    <property type="match status" value="1"/>
</dbReference>